<organism evidence="1 2">
    <name type="scientific">Paraflavitalea soli</name>
    <dbReference type="NCBI Taxonomy" id="2315862"/>
    <lineage>
        <taxon>Bacteria</taxon>
        <taxon>Pseudomonadati</taxon>
        <taxon>Bacteroidota</taxon>
        <taxon>Chitinophagia</taxon>
        <taxon>Chitinophagales</taxon>
        <taxon>Chitinophagaceae</taxon>
        <taxon>Paraflavitalea</taxon>
    </lineage>
</organism>
<dbReference type="OrthoDB" id="1256452at2"/>
<dbReference type="EMBL" id="CP032157">
    <property type="protein sequence ID" value="AXY72888.1"/>
    <property type="molecule type" value="Genomic_DNA"/>
</dbReference>
<name>A0A3B7MEW8_9BACT</name>
<dbReference type="Proteomes" id="UP000263900">
    <property type="component" value="Chromosome"/>
</dbReference>
<evidence type="ECO:0000313" key="2">
    <source>
        <dbReference type="Proteomes" id="UP000263900"/>
    </source>
</evidence>
<proteinExistence type="predicted"/>
<dbReference type="AlphaFoldDB" id="A0A3B7MEW8"/>
<dbReference type="RefSeq" id="WP_119048726.1">
    <property type="nucleotide sequence ID" value="NZ_CP032157.1"/>
</dbReference>
<gene>
    <name evidence="1" type="ORF">D3H65_02405</name>
</gene>
<sequence>MLPDVIIYPSYTDTWSTVLDDIRDILISRQLIHYAGSLRERCMLEDIELEKAVQKALVVCVTAGISPAEHFKSIFIYAGEALKKDWLVSDLGLQLIILNADIANPVVARLQVELASGRVSH</sequence>
<keyword evidence="2" id="KW-1185">Reference proteome</keyword>
<evidence type="ECO:0000313" key="1">
    <source>
        <dbReference type="EMBL" id="AXY72888.1"/>
    </source>
</evidence>
<accession>A0A3B7MEW8</accession>
<protein>
    <submittedName>
        <fullName evidence="1">Uncharacterized protein</fullName>
    </submittedName>
</protein>
<reference evidence="1 2" key="1">
    <citation type="submission" date="2018-09" db="EMBL/GenBank/DDBJ databases">
        <title>Genome sequencing of strain 6GH32-13.</title>
        <authorList>
            <person name="Weon H.-Y."/>
            <person name="Heo J."/>
            <person name="Kwon S.-W."/>
        </authorList>
    </citation>
    <scope>NUCLEOTIDE SEQUENCE [LARGE SCALE GENOMIC DNA]</scope>
    <source>
        <strain evidence="1 2">5GH32-13</strain>
    </source>
</reference>
<dbReference type="KEGG" id="pseg:D3H65_02405"/>